<dbReference type="EMBL" id="MU266327">
    <property type="protein sequence ID" value="KAH7931385.1"/>
    <property type="molecule type" value="Genomic_DNA"/>
</dbReference>
<evidence type="ECO:0000313" key="2">
    <source>
        <dbReference type="Proteomes" id="UP000790709"/>
    </source>
</evidence>
<organism evidence="1 2">
    <name type="scientific">Leucogyrophana mollusca</name>
    <dbReference type="NCBI Taxonomy" id="85980"/>
    <lineage>
        <taxon>Eukaryota</taxon>
        <taxon>Fungi</taxon>
        <taxon>Dikarya</taxon>
        <taxon>Basidiomycota</taxon>
        <taxon>Agaricomycotina</taxon>
        <taxon>Agaricomycetes</taxon>
        <taxon>Agaricomycetidae</taxon>
        <taxon>Boletales</taxon>
        <taxon>Boletales incertae sedis</taxon>
        <taxon>Leucogyrophana</taxon>
    </lineage>
</organism>
<reference evidence="1" key="1">
    <citation type="journal article" date="2021" name="New Phytol.">
        <title>Evolutionary innovations through gain and loss of genes in the ectomycorrhizal Boletales.</title>
        <authorList>
            <person name="Wu G."/>
            <person name="Miyauchi S."/>
            <person name="Morin E."/>
            <person name="Kuo A."/>
            <person name="Drula E."/>
            <person name="Varga T."/>
            <person name="Kohler A."/>
            <person name="Feng B."/>
            <person name="Cao Y."/>
            <person name="Lipzen A."/>
            <person name="Daum C."/>
            <person name="Hundley H."/>
            <person name="Pangilinan J."/>
            <person name="Johnson J."/>
            <person name="Barry K."/>
            <person name="LaButti K."/>
            <person name="Ng V."/>
            <person name="Ahrendt S."/>
            <person name="Min B."/>
            <person name="Choi I.G."/>
            <person name="Park H."/>
            <person name="Plett J.M."/>
            <person name="Magnuson J."/>
            <person name="Spatafora J.W."/>
            <person name="Nagy L.G."/>
            <person name="Henrissat B."/>
            <person name="Grigoriev I.V."/>
            <person name="Yang Z.L."/>
            <person name="Xu J."/>
            <person name="Martin F.M."/>
        </authorList>
    </citation>
    <scope>NUCLEOTIDE SEQUENCE</scope>
    <source>
        <strain evidence="1">KUC20120723A-06</strain>
    </source>
</reference>
<dbReference type="Proteomes" id="UP000790709">
    <property type="component" value="Unassembled WGS sequence"/>
</dbReference>
<proteinExistence type="predicted"/>
<evidence type="ECO:0000313" key="1">
    <source>
        <dbReference type="EMBL" id="KAH7931385.1"/>
    </source>
</evidence>
<comment type="caution">
    <text evidence="1">The sequence shown here is derived from an EMBL/GenBank/DDBJ whole genome shotgun (WGS) entry which is preliminary data.</text>
</comment>
<name>A0ACB8C1A9_9AGAM</name>
<protein>
    <submittedName>
        <fullName evidence="1">Uncharacterized protein</fullName>
    </submittedName>
</protein>
<sequence>MGSEKADFAHLLHSAEGLPPSPYSATGLLYDYEVKVSSEEPTHHFGGYDRSHTSGKIAIAGIGVTILVGIVGVVAGIYIACPRPNGIPGVLSVEIDNTATPEILGLLMAAVIVLCVEAIGFVHSVTLRAALASESRLRFNTNLRLLTAAHRNPWTNPNGTLFNGIMGILVTISYAAGAVILLHYTYDGEWTATHIYAVPVLILGISTLLQAAIALAGLHATKVLTWSPSSFDTTAAMIYQTQVAHVRNRCMCSLLHEGSIGNPQAPSIRQPSPWRAHKSVRKVVVLLWILILACVLWGGITYRLHDIYSDYYPQTSYSESLAFFPTSQSQAYMFGPGTGIGPQTLGPMWVLSLLTLMVVQGVLALGLHCSELIVNLVRDEMAWRKATRPSGTKPMRNPLAGSLGSWLNVVLLIAKSLLHWMFGFTLTFQSAPCGADGLQVCPQLSMYIVQIWYLAIAMFVFAVGMTLVANHKPRGPQPAAYGHIQTLANLIDEWAPIMWWGHKADGLPYCHAGTSDQSLPPVKMDCVYAGIGFVEASRVGAA</sequence>
<gene>
    <name evidence="1" type="ORF">BV22DRAFT_1027624</name>
</gene>
<keyword evidence="2" id="KW-1185">Reference proteome</keyword>
<accession>A0ACB8C1A9</accession>